<protein>
    <submittedName>
        <fullName evidence="11">60S ribosomal subunit assembly/export protein</fullName>
    </submittedName>
</protein>
<proteinExistence type="inferred from homology"/>
<evidence type="ECO:0000256" key="2">
    <source>
        <dbReference type="ARBA" id="ARBA00004604"/>
    </source>
</evidence>
<dbReference type="GO" id="GO:0030687">
    <property type="term" value="C:preribosome, large subunit precursor"/>
    <property type="evidence" value="ECO:0007669"/>
    <property type="project" value="TreeGrafter"/>
</dbReference>
<dbReference type="Proteomes" id="UP001271007">
    <property type="component" value="Unassembled WGS sequence"/>
</dbReference>
<evidence type="ECO:0000256" key="3">
    <source>
        <dbReference type="ARBA" id="ARBA00008132"/>
    </source>
</evidence>
<evidence type="ECO:0000256" key="1">
    <source>
        <dbReference type="ARBA" id="ARBA00001977"/>
    </source>
</evidence>
<keyword evidence="8" id="KW-0175">Coiled coil</keyword>
<evidence type="ECO:0000313" key="11">
    <source>
        <dbReference type="EMBL" id="KAK3049527.1"/>
    </source>
</evidence>
<evidence type="ECO:0000256" key="8">
    <source>
        <dbReference type="ARBA" id="ARBA00023054"/>
    </source>
</evidence>
<evidence type="ECO:0000256" key="4">
    <source>
        <dbReference type="ARBA" id="ARBA00011339"/>
    </source>
</evidence>
<dbReference type="PANTHER" id="PTHR28028">
    <property type="entry name" value="60S RIBOSOMAL SUBUNIT ASSEMBLY/EXPORT PROTEIN LOC1"/>
    <property type="match status" value="1"/>
</dbReference>
<dbReference type="GO" id="GO:0005730">
    <property type="term" value="C:nucleolus"/>
    <property type="evidence" value="ECO:0007669"/>
    <property type="project" value="UniProtKB-SubCell"/>
</dbReference>
<accession>A0AAJ0G9P6</accession>
<comment type="similarity">
    <text evidence="3">Belongs to the LOC1 family.</text>
</comment>
<name>A0AAJ0G9P6_9PEZI</name>
<reference evidence="11" key="1">
    <citation type="submission" date="2023-04" db="EMBL/GenBank/DDBJ databases">
        <title>Black Yeasts Isolated from many extreme environments.</title>
        <authorList>
            <person name="Coleine C."/>
            <person name="Stajich J.E."/>
            <person name="Selbmann L."/>
        </authorList>
    </citation>
    <scope>NUCLEOTIDE SEQUENCE</scope>
    <source>
        <strain evidence="11">CCFEE 5312</strain>
    </source>
</reference>
<evidence type="ECO:0000256" key="5">
    <source>
        <dbReference type="ARBA" id="ARBA00022448"/>
    </source>
</evidence>
<comment type="function">
    <text evidence="1">Required for efficient assembly and nuclear export of the 60S ribosomal subunit.</text>
</comment>
<comment type="caution">
    <text evidence="11">The sequence shown here is derived from an EMBL/GenBank/DDBJ whole genome shotgun (WGS) entry which is preliminary data.</text>
</comment>
<dbReference type="EMBL" id="JAWDJX010000039">
    <property type="protein sequence ID" value="KAK3049527.1"/>
    <property type="molecule type" value="Genomic_DNA"/>
</dbReference>
<keyword evidence="6" id="KW-0690">Ribosome biogenesis</keyword>
<feature type="compositionally biased region" description="Basic and acidic residues" evidence="10">
    <location>
        <begin position="130"/>
        <end position="161"/>
    </location>
</feature>
<dbReference type="GO" id="GO:0051028">
    <property type="term" value="P:mRNA transport"/>
    <property type="evidence" value="ECO:0007669"/>
    <property type="project" value="UniProtKB-KW"/>
</dbReference>
<keyword evidence="12" id="KW-1185">Reference proteome</keyword>
<dbReference type="AlphaFoldDB" id="A0AAJ0G9P6"/>
<evidence type="ECO:0000256" key="7">
    <source>
        <dbReference type="ARBA" id="ARBA00022816"/>
    </source>
</evidence>
<feature type="region of interest" description="Disordered" evidence="10">
    <location>
        <begin position="1"/>
        <end position="99"/>
    </location>
</feature>
<keyword evidence="9" id="KW-0539">Nucleus</keyword>
<evidence type="ECO:0000313" key="12">
    <source>
        <dbReference type="Proteomes" id="UP001271007"/>
    </source>
</evidence>
<feature type="compositionally biased region" description="Low complexity" evidence="10">
    <location>
        <begin position="23"/>
        <end position="34"/>
    </location>
</feature>
<dbReference type="GO" id="GO:0008298">
    <property type="term" value="P:intracellular mRNA localization"/>
    <property type="evidence" value="ECO:0007669"/>
    <property type="project" value="TreeGrafter"/>
</dbReference>
<evidence type="ECO:0000256" key="10">
    <source>
        <dbReference type="SAM" id="MobiDB-lite"/>
    </source>
</evidence>
<dbReference type="PANTHER" id="PTHR28028:SF1">
    <property type="entry name" value="60S RIBOSOMAL SUBUNIT ASSEMBLY_EXPORT PROTEIN LOC1"/>
    <property type="match status" value="1"/>
</dbReference>
<dbReference type="GO" id="GO:0042273">
    <property type="term" value="P:ribosomal large subunit biogenesis"/>
    <property type="evidence" value="ECO:0007669"/>
    <property type="project" value="InterPro"/>
</dbReference>
<evidence type="ECO:0000256" key="9">
    <source>
        <dbReference type="ARBA" id="ARBA00023242"/>
    </source>
</evidence>
<feature type="compositionally biased region" description="Basic residues" evidence="10">
    <location>
        <begin position="187"/>
        <end position="198"/>
    </location>
</feature>
<feature type="region of interest" description="Disordered" evidence="10">
    <location>
        <begin position="130"/>
        <end position="198"/>
    </location>
</feature>
<sequence>MAKMPPKSKAGAAKGSNKRSGKRSSSGSSSRGGKPSTAPKSKPTQHKPAPRTAPQKDVKKKPPHMRYSEKELKVPQLNGIRPAGVQKIPNQKKGKKFVDDGEGMKTILAMVMADKEGDVESKMMRARQLEEVREARKAEMEKRAGQNKEAMEERKGKIRDDKKKKKGRDGESRQSNGDGAKLESEKMKRRPKKRVSFG</sequence>
<comment type="subcellular location">
    <subcellularLocation>
        <location evidence="2">Nucleus</location>
        <location evidence="2">Nucleolus</location>
    </subcellularLocation>
</comment>
<keyword evidence="7" id="KW-0509">mRNA transport</keyword>
<organism evidence="11 12">
    <name type="scientific">Extremus antarcticus</name>
    <dbReference type="NCBI Taxonomy" id="702011"/>
    <lineage>
        <taxon>Eukaryota</taxon>
        <taxon>Fungi</taxon>
        <taxon>Dikarya</taxon>
        <taxon>Ascomycota</taxon>
        <taxon>Pezizomycotina</taxon>
        <taxon>Dothideomycetes</taxon>
        <taxon>Dothideomycetidae</taxon>
        <taxon>Mycosphaerellales</taxon>
        <taxon>Extremaceae</taxon>
        <taxon>Extremus</taxon>
    </lineage>
</organism>
<evidence type="ECO:0000256" key="6">
    <source>
        <dbReference type="ARBA" id="ARBA00022517"/>
    </source>
</evidence>
<gene>
    <name evidence="11" type="primary">LOC1</name>
    <name evidence="11" type="ORF">LTR09_009194</name>
</gene>
<feature type="compositionally biased region" description="Low complexity" evidence="10">
    <location>
        <begin position="1"/>
        <end position="15"/>
    </location>
</feature>
<dbReference type="GO" id="GO:0003729">
    <property type="term" value="F:mRNA binding"/>
    <property type="evidence" value="ECO:0007669"/>
    <property type="project" value="InterPro"/>
</dbReference>
<comment type="subunit">
    <text evidence="4">Component of the 66S pre-ribosomal particle.</text>
</comment>
<keyword evidence="5" id="KW-0813">Transport</keyword>
<dbReference type="InterPro" id="IPR037650">
    <property type="entry name" value="Loc1"/>
</dbReference>